<feature type="signal peptide" evidence="1">
    <location>
        <begin position="1"/>
        <end position="17"/>
    </location>
</feature>
<dbReference type="Gene3D" id="2.70.70.10">
    <property type="entry name" value="Glucose Permease (Domain IIA)"/>
    <property type="match status" value="1"/>
</dbReference>
<dbReference type="PANTHER" id="PTHR21666:SF270">
    <property type="entry name" value="MUREIN HYDROLASE ACTIVATOR ENVC"/>
    <property type="match status" value="1"/>
</dbReference>
<name>A0A7V1LKN0_CALAY</name>
<keyword evidence="1" id="KW-0732">Signal</keyword>
<protein>
    <submittedName>
        <fullName evidence="2">M23 family metallopeptidase</fullName>
    </submittedName>
</protein>
<accession>A0A7V1LKN0</accession>
<dbReference type="AlphaFoldDB" id="A0A7V1LKN0"/>
<comment type="caution">
    <text evidence="2">The sequence shown here is derived from an EMBL/GenBank/DDBJ whole genome shotgun (WGS) entry which is preliminary data.</text>
</comment>
<evidence type="ECO:0000313" key="2">
    <source>
        <dbReference type="EMBL" id="HED09771.1"/>
    </source>
</evidence>
<gene>
    <name evidence="2" type="ORF">ENJ10_03705</name>
</gene>
<dbReference type="InterPro" id="IPR050570">
    <property type="entry name" value="Cell_wall_metabolism_enzyme"/>
</dbReference>
<dbReference type="CDD" id="cd12797">
    <property type="entry name" value="M23_peptidase"/>
    <property type="match status" value="1"/>
</dbReference>
<dbReference type="SUPFAM" id="SSF51261">
    <property type="entry name" value="Duplicated hybrid motif"/>
    <property type="match status" value="1"/>
</dbReference>
<sequence length="510" mass="58078">MKKTFLLFIAFFSLAGAQDYLWPTNASPYLSSSFCEYRPGHFHAAIDIKTWNREGYPCYAVEDAVVERVRISTFGGGKALYLRLKDGRIAVYYHLQRFTAPLEKMIFDKQIREERYAVEIWPKNYKVKKGDIVAYTGQTGIGVPHLHFEVRNKNNEPLNPLRFYPRVKDSRAPVLKSLALIPLDAAGTVNGRHETAIVALKKAGARYIPAEPLSARGRIGLALSGYDLADGVYNKLAFYGTRLYADKREIFHQTFDVMPFSKTAQVEIFVLKVPGRGRFQKLYIDPYNTLPLYRRPAGNGILHITDSSKHLRLEARDYKGNTSRVSLTIKPEPPLPAVYAVTRLNGTLYVKTAPPRGVHQLHFYSGTAENKLRRIDYFEMSFPDSQGMAVRFPLASPRDSLWLLEADGRRSPLYAVQPETAADKARWTIDHQGKFFTLSLWNSPPGSELLSGDGRRFYPAYAPFQQLTIRAERFKTGANRLQWRHQSRVLKDSLLQLWPLYPGRSDSASF</sequence>
<feature type="non-terminal residue" evidence="2">
    <location>
        <position position="510"/>
    </location>
</feature>
<dbReference type="PANTHER" id="PTHR21666">
    <property type="entry name" value="PEPTIDASE-RELATED"/>
    <property type="match status" value="1"/>
</dbReference>
<dbReference type="Proteomes" id="UP000886005">
    <property type="component" value="Unassembled WGS sequence"/>
</dbReference>
<dbReference type="GO" id="GO:0004222">
    <property type="term" value="F:metalloendopeptidase activity"/>
    <property type="evidence" value="ECO:0007669"/>
    <property type="project" value="TreeGrafter"/>
</dbReference>
<evidence type="ECO:0000256" key="1">
    <source>
        <dbReference type="SAM" id="SignalP"/>
    </source>
</evidence>
<dbReference type="InterPro" id="IPR011055">
    <property type="entry name" value="Dup_hybrid_motif"/>
</dbReference>
<dbReference type="EMBL" id="DRLD01000098">
    <property type="protein sequence ID" value="HED09771.1"/>
    <property type="molecule type" value="Genomic_DNA"/>
</dbReference>
<proteinExistence type="predicted"/>
<feature type="chain" id="PRO_5031305898" evidence="1">
    <location>
        <begin position="18"/>
        <end position="510"/>
    </location>
</feature>
<reference evidence="2" key="1">
    <citation type="journal article" date="2020" name="mSystems">
        <title>Genome- and Community-Level Interaction Insights into Carbon Utilization and Element Cycling Functions of Hydrothermarchaeota in Hydrothermal Sediment.</title>
        <authorList>
            <person name="Zhou Z."/>
            <person name="Liu Y."/>
            <person name="Xu W."/>
            <person name="Pan J."/>
            <person name="Luo Z.H."/>
            <person name="Li M."/>
        </authorList>
    </citation>
    <scope>NUCLEOTIDE SEQUENCE [LARGE SCALE GENOMIC DNA]</scope>
    <source>
        <strain evidence="2">HyVt-456</strain>
    </source>
</reference>
<organism evidence="2">
    <name type="scientific">Caldithrix abyssi</name>
    <dbReference type="NCBI Taxonomy" id="187145"/>
    <lineage>
        <taxon>Bacteria</taxon>
        <taxon>Pseudomonadati</taxon>
        <taxon>Calditrichota</taxon>
        <taxon>Calditrichia</taxon>
        <taxon>Calditrichales</taxon>
        <taxon>Calditrichaceae</taxon>
        <taxon>Caldithrix</taxon>
    </lineage>
</organism>